<evidence type="ECO:0000256" key="1">
    <source>
        <dbReference type="SAM" id="SignalP"/>
    </source>
</evidence>
<keyword evidence="4" id="KW-1185">Reference proteome</keyword>
<feature type="chain" id="PRO_5045741057" evidence="1">
    <location>
        <begin position="25"/>
        <end position="175"/>
    </location>
</feature>
<name>A0ABY8XGH5_9PSEU</name>
<feature type="signal peptide" evidence="1">
    <location>
        <begin position="1"/>
        <end position="24"/>
    </location>
</feature>
<feature type="domain" description="DUF4142" evidence="2">
    <location>
        <begin position="34"/>
        <end position="165"/>
    </location>
</feature>
<dbReference type="PANTHER" id="PTHR38593">
    <property type="entry name" value="BLR2558 PROTEIN"/>
    <property type="match status" value="1"/>
</dbReference>
<reference evidence="3 4" key="1">
    <citation type="submission" date="2023-06" db="EMBL/GenBank/DDBJ databases">
        <authorList>
            <person name="Oyuntsetseg B."/>
            <person name="Kim S.B."/>
        </authorList>
    </citation>
    <scope>NUCLEOTIDE SEQUENCE [LARGE SCALE GENOMIC DNA]</scope>
    <source>
        <strain evidence="3 4">2-2</strain>
    </source>
</reference>
<organism evidence="3 4">
    <name type="scientific">Amycolatopsis nalaikhensis</name>
    <dbReference type="NCBI Taxonomy" id="715472"/>
    <lineage>
        <taxon>Bacteria</taxon>
        <taxon>Bacillati</taxon>
        <taxon>Actinomycetota</taxon>
        <taxon>Actinomycetes</taxon>
        <taxon>Pseudonocardiales</taxon>
        <taxon>Pseudonocardiaceae</taxon>
        <taxon>Amycolatopsis</taxon>
    </lineage>
</organism>
<dbReference type="RefSeq" id="WP_285451431.1">
    <property type="nucleotide sequence ID" value="NZ_CP127173.1"/>
</dbReference>
<accession>A0ABY8XGH5</accession>
<evidence type="ECO:0000259" key="2">
    <source>
        <dbReference type="Pfam" id="PF13628"/>
    </source>
</evidence>
<evidence type="ECO:0000313" key="4">
    <source>
        <dbReference type="Proteomes" id="UP001227101"/>
    </source>
</evidence>
<dbReference type="Pfam" id="PF13628">
    <property type="entry name" value="DUF4142"/>
    <property type="match status" value="1"/>
</dbReference>
<dbReference type="InterPro" id="IPR012347">
    <property type="entry name" value="Ferritin-like"/>
</dbReference>
<dbReference type="Proteomes" id="UP001227101">
    <property type="component" value="Chromosome"/>
</dbReference>
<dbReference type="EMBL" id="CP127173">
    <property type="protein sequence ID" value="WIV54719.1"/>
    <property type="molecule type" value="Genomic_DNA"/>
</dbReference>
<dbReference type="InterPro" id="IPR025419">
    <property type="entry name" value="DUF4142"/>
</dbReference>
<evidence type="ECO:0000313" key="3">
    <source>
        <dbReference type="EMBL" id="WIV54719.1"/>
    </source>
</evidence>
<dbReference type="PANTHER" id="PTHR38593:SF1">
    <property type="entry name" value="BLR2558 PROTEIN"/>
    <property type="match status" value="1"/>
</dbReference>
<sequence>MNVRSTVVTAAALGVLLATAPAAAAAVRVDVSAQDRAYLNQAHQNNLFEIVAGNLVDRGGCARVRELGPRFAAHHTALDAELIGVATRTDTTLYSVPDPGQLTRIADLSTRSGDDFDTAWLRDQLAAHLRGLAEGEVETRSGWSPEVKDLAARTAPVLRHHLEEVVAAMAECTPG</sequence>
<gene>
    <name evidence="3" type="ORF">QP939_38680</name>
</gene>
<dbReference type="Gene3D" id="1.20.1260.10">
    <property type="match status" value="1"/>
</dbReference>
<protein>
    <submittedName>
        <fullName evidence="3">DUF4142 domain-containing protein</fullName>
    </submittedName>
</protein>
<proteinExistence type="predicted"/>
<keyword evidence="1" id="KW-0732">Signal</keyword>